<evidence type="ECO:0000256" key="2">
    <source>
        <dbReference type="ARBA" id="ARBA00022694"/>
    </source>
</evidence>
<proteinExistence type="predicted"/>
<keyword evidence="2" id="KW-0819">tRNA processing</keyword>
<dbReference type="InterPro" id="IPR014612">
    <property type="entry name" value="Pop7/Rpp20"/>
</dbReference>
<protein>
    <submittedName>
        <fullName evidence="5">Uncharacterized protein</fullName>
    </submittedName>
</protein>
<evidence type="ECO:0000256" key="1">
    <source>
        <dbReference type="ARBA" id="ARBA00004123"/>
    </source>
</evidence>
<evidence type="ECO:0000313" key="6">
    <source>
        <dbReference type="Proteomes" id="UP001556367"/>
    </source>
</evidence>
<feature type="region of interest" description="Disordered" evidence="4">
    <location>
        <begin position="1"/>
        <end position="88"/>
    </location>
</feature>
<dbReference type="EMBL" id="JASNQZ010000015">
    <property type="protein sequence ID" value="KAL0947544.1"/>
    <property type="molecule type" value="Genomic_DNA"/>
</dbReference>
<dbReference type="Pfam" id="PF12328">
    <property type="entry name" value="Rpp20"/>
    <property type="match status" value="1"/>
</dbReference>
<dbReference type="SUPFAM" id="SSF82704">
    <property type="entry name" value="AlbA-like"/>
    <property type="match status" value="1"/>
</dbReference>
<evidence type="ECO:0000256" key="4">
    <source>
        <dbReference type="SAM" id="MobiDB-lite"/>
    </source>
</evidence>
<sequence>MKRKNDSANASGPQKRRKGASGNAVRVTEGTANPSPGSSNPPQAGNPAIANNDAKPTHKIRKLVPQRPFPTVPTSVSATGPRSAHKEGKNMICISRKTPLAAYMRRCKDVVLKDGYKTLHLSAMGAAIPHLLHLVFALPPILPFSPEEITTTTTTGTTEVQDELIPEDEDEDISYRTRCKSTLLVIIKIGDGEYDGDTTGAVKKHGRAKADAQPKGTSELNSMSSAPQQIVVQEPEQDL</sequence>
<keyword evidence="6" id="KW-1185">Reference proteome</keyword>
<evidence type="ECO:0000313" key="5">
    <source>
        <dbReference type="EMBL" id="KAL0947544.1"/>
    </source>
</evidence>
<accession>A0ABR3IWC7</accession>
<dbReference type="Gene3D" id="3.30.110.20">
    <property type="entry name" value="Alba-like domain"/>
    <property type="match status" value="1"/>
</dbReference>
<dbReference type="InterPro" id="IPR036882">
    <property type="entry name" value="Alba-like_dom_sf"/>
</dbReference>
<organism evidence="5 6">
    <name type="scientific">Hohenbuehelia grisea</name>
    <dbReference type="NCBI Taxonomy" id="104357"/>
    <lineage>
        <taxon>Eukaryota</taxon>
        <taxon>Fungi</taxon>
        <taxon>Dikarya</taxon>
        <taxon>Basidiomycota</taxon>
        <taxon>Agaricomycotina</taxon>
        <taxon>Agaricomycetes</taxon>
        <taxon>Agaricomycetidae</taxon>
        <taxon>Agaricales</taxon>
        <taxon>Pleurotineae</taxon>
        <taxon>Pleurotaceae</taxon>
        <taxon>Hohenbuehelia</taxon>
    </lineage>
</organism>
<dbReference type="Proteomes" id="UP001556367">
    <property type="component" value="Unassembled WGS sequence"/>
</dbReference>
<evidence type="ECO:0000256" key="3">
    <source>
        <dbReference type="ARBA" id="ARBA00023242"/>
    </source>
</evidence>
<gene>
    <name evidence="5" type="ORF">HGRIS_013640</name>
</gene>
<reference evidence="6" key="1">
    <citation type="submission" date="2024-06" db="EMBL/GenBank/DDBJ databases">
        <title>Multi-omics analyses provide insights into the biosynthesis of the anticancer antibiotic pleurotin in Hohenbuehelia grisea.</title>
        <authorList>
            <person name="Weaver J.A."/>
            <person name="Alberti F."/>
        </authorList>
    </citation>
    <scope>NUCLEOTIDE SEQUENCE [LARGE SCALE GENOMIC DNA]</scope>
    <source>
        <strain evidence="6">T-177</strain>
    </source>
</reference>
<keyword evidence="3" id="KW-0539">Nucleus</keyword>
<feature type="region of interest" description="Disordered" evidence="4">
    <location>
        <begin position="197"/>
        <end position="239"/>
    </location>
</feature>
<comment type="caution">
    <text evidence="5">The sequence shown here is derived from an EMBL/GenBank/DDBJ whole genome shotgun (WGS) entry which is preliminary data.</text>
</comment>
<comment type="subcellular location">
    <subcellularLocation>
        <location evidence="1">Nucleus</location>
    </subcellularLocation>
</comment>
<feature type="compositionally biased region" description="Polar residues" evidence="4">
    <location>
        <begin position="30"/>
        <end position="43"/>
    </location>
</feature>
<name>A0ABR3IWC7_9AGAR</name>
<feature type="compositionally biased region" description="Polar residues" evidence="4">
    <location>
        <begin position="215"/>
        <end position="231"/>
    </location>
</feature>